<keyword evidence="8 14" id="KW-0863">Zinc-finger</keyword>
<dbReference type="InterPro" id="IPR013083">
    <property type="entry name" value="Znf_RING/FYVE/PHD"/>
</dbReference>
<dbReference type="CDD" id="cd23818">
    <property type="entry name" value="RWD_RNF25"/>
    <property type="match status" value="1"/>
</dbReference>
<organism evidence="18 19">
    <name type="scientific">Geotrypetes seraphini</name>
    <name type="common">Gaboon caecilian</name>
    <name type="synonym">Caecilia seraphini</name>
    <dbReference type="NCBI Taxonomy" id="260995"/>
    <lineage>
        <taxon>Eukaryota</taxon>
        <taxon>Metazoa</taxon>
        <taxon>Chordata</taxon>
        <taxon>Craniata</taxon>
        <taxon>Vertebrata</taxon>
        <taxon>Euteleostomi</taxon>
        <taxon>Amphibia</taxon>
        <taxon>Gymnophiona</taxon>
        <taxon>Geotrypetes</taxon>
    </lineage>
</organism>
<evidence type="ECO:0000256" key="14">
    <source>
        <dbReference type="PROSITE-ProRule" id="PRU00175"/>
    </source>
</evidence>
<feature type="compositionally biased region" description="Polar residues" evidence="15">
    <location>
        <begin position="405"/>
        <end position="417"/>
    </location>
</feature>
<dbReference type="SUPFAM" id="SSF57850">
    <property type="entry name" value="RING/U-box"/>
    <property type="match status" value="1"/>
</dbReference>
<dbReference type="InParanoid" id="A0A6P8RDL8"/>
<evidence type="ECO:0000259" key="16">
    <source>
        <dbReference type="PROSITE" id="PS50089"/>
    </source>
</evidence>
<evidence type="ECO:0000256" key="9">
    <source>
        <dbReference type="ARBA" id="ARBA00022786"/>
    </source>
</evidence>
<keyword evidence="10" id="KW-0862">Zinc</keyword>
<dbReference type="InterPro" id="IPR006575">
    <property type="entry name" value="RWD_dom"/>
</dbReference>
<dbReference type="CTD" id="64320"/>
<protein>
    <recommendedName>
        <fullName evidence="12">E3 ubiquitin-protein ligase RNF25</fullName>
        <ecNumber evidence="4">2.3.2.27</ecNumber>
    </recommendedName>
    <alternativeName>
        <fullName evidence="13">RING finger protein 25</fullName>
    </alternativeName>
</protein>
<evidence type="ECO:0000259" key="17">
    <source>
        <dbReference type="PROSITE" id="PS50908"/>
    </source>
</evidence>
<comment type="pathway">
    <text evidence="3">Protein modification; protein ubiquitination.</text>
</comment>
<evidence type="ECO:0000256" key="13">
    <source>
        <dbReference type="ARBA" id="ARBA00075535"/>
    </source>
</evidence>
<evidence type="ECO:0000256" key="2">
    <source>
        <dbReference type="ARBA" id="ARBA00004496"/>
    </source>
</evidence>
<dbReference type="AlphaFoldDB" id="A0A6P8RDL8"/>
<dbReference type="PANTHER" id="PTHR13198">
    <property type="entry name" value="RING FINGER PROTEIN 25"/>
    <property type="match status" value="1"/>
</dbReference>
<dbReference type="PANTHER" id="PTHR13198:SF4">
    <property type="entry name" value="E3 UBIQUITIN-PROTEIN LIGASE RNF25"/>
    <property type="match status" value="1"/>
</dbReference>
<dbReference type="GO" id="GO:0008270">
    <property type="term" value="F:zinc ion binding"/>
    <property type="evidence" value="ECO:0007669"/>
    <property type="project" value="UniProtKB-KW"/>
</dbReference>
<sequence length="479" mass="54835">MVQITIRWQPWTSERTQLSLPMEVEVLESIYLDELHVSRGSSRLEPWEISITLYPATADDQESQYVRFSLLLSVPFQYPQEAPAISIQNPRGLSDEQLHSILKKLKLVAEAGLGAPMIYDLIEKGKDILTDNNIPHGQCVICLYGFQQNEAFIKTSCYHYFHSHCLASYVQHVEKELQHKQEEEQEQHYVAGLQEGAGVHCPVCRELLTYDLAALKAAPAPQHLLEEYCPNAQTKQRQQELLQIYKRQQAKGGIIDPEAEKNRYFISLQTPSEVETYLDASASETTVEDGILTSPLVDPSVHMTRPFRKESNLPETAPNATNPQRQCSQARRGREGFRGQYHSPRMANIAPQRGRISASTYSRDRRDYCRKPEKWELCDQKYKLDLSTTYDRNRAPILVEKDTDTITASNTEAQENATAERRGPGSWQSQCQTWDNRRWEKSNLREQGSYHRTQRSNGPLTSHGQEQRISLGAENKENS</sequence>
<keyword evidence="18" id="KW-1185">Reference proteome</keyword>
<dbReference type="InterPro" id="IPR039133">
    <property type="entry name" value="RNF25"/>
</dbReference>
<evidence type="ECO:0000256" key="3">
    <source>
        <dbReference type="ARBA" id="ARBA00004906"/>
    </source>
</evidence>
<evidence type="ECO:0000313" key="19">
    <source>
        <dbReference type="RefSeq" id="XP_033800678.1"/>
    </source>
</evidence>
<keyword evidence="5" id="KW-0963">Cytoplasm</keyword>
<dbReference type="PROSITE" id="PS50908">
    <property type="entry name" value="RWD"/>
    <property type="match status" value="1"/>
</dbReference>
<dbReference type="InterPro" id="IPR001841">
    <property type="entry name" value="Znf_RING"/>
</dbReference>
<evidence type="ECO:0000256" key="15">
    <source>
        <dbReference type="SAM" id="MobiDB-lite"/>
    </source>
</evidence>
<feature type="region of interest" description="Disordered" evidence="15">
    <location>
        <begin position="403"/>
        <end position="479"/>
    </location>
</feature>
<dbReference type="Gene3D" id="3.30.40.10">
    <property type="entry name" value="Zinc/RING finger domain, C3HC4 (zinc finger)"/>
    <property type="match status" value="1"/>
</dbReference>
<evidence type="ECO:0000256" key="12">
    <source>
        <dbReference type="ARBA" id="ARBA00067354"/>
    </source>
</evidence>
<dbReference type="CDD" id="cd16470">
    <property type="entry name" value="RING-H2_RNF25"/>
    <property type="match status" value="1"/>
</dbReference>
<dbReference type="InterPro" id="IPR016135">
    <property type="entry name" value="UBQ-conjugating_enzyme/RWD"/>
</dbReference>
<dbReference type="GO" id="GO:0061630">
    <property type="term" value="F:ubiquitin protein ligase activity"/>
    <property type="evidence" value="ECO:0007669"/>
    <property type="project" value="UniProtKB-EC"/>
</dbReference>
<evidence type="ECO:0000256" key="6">
    <source>
        <dbReference type="ARBA" id="ARBA00022679"/>
    </source>
</evidence>
<comment type="catalytic activity">
    <reaction evidence="1">
        <text>S-ubiquitinyl-[E2 ubiquitin-conjugating enzyme]-L-cysteine + [acceptor protein]-L-lysine = [E2 ubiquitin-conjugating enzyme]-L-cysteine + N(6)-ubiquitinyl-[acceptor protein]-L-lysine.</text>
        <dbReference type="EC" id="2.3.2.27"/>
    </reaction>
</comment>
<keyword evidence="6" id="KW-0808">Transferase</keyword>
<dbReference type="SMART" id="SM00591">
    <property type="entry name" value="RWD"/>
    <property type="match status" value="1"/>
</dbReference>
<dbReference type="GO" id="GO:0016567">
    <property type="term" value="P:protein ubiquitination"/>
    <property type="evidence" value="ECO:0007669"/>
    <property type="project" value="TreeGrafter"/>
</dbReference>
<comment type="similarity">
    <text evidence="11">Belongs to the RNF25 family.</text>
</comment>
<feature type="compositionally biased region" description="Polar residues" evidence="15">
    <location>
        <begin position="455"/>
        <end position="468"/>
    </location>
</feature>
<dbReference type="SUPFAM" id="SSF54495">
    <property type="entry name" value="UBC-like"/>
    <property type="match status" value="1"/>
</dbReference>
<keyword evidence="7" id="KW-0479">Metal-binding</keyword>
<proteinExistence type="inferred from homology"/>
<dbReference type="Proteomes" id="UP000515159">
    <property type="component" value="Chromosome 5"/>
</dbReference>
<reference evidence="19" key="1">
    <citation type="submission" date="2025-08" db="UniProtKB">
        <authorList>
            <consortium name="RefSeq"/>
        </authorList>
    </citation>
    <scope>IDENTIFICATION</scope>
</reference>
<dbReference type="FunCoup" id="A0A6P8RDL8">
    <property type="interactions" value="2995"/>
</dbReference>
<dbReference type="PROSITE" id="PS50089">
    <property type="entry name" value="ZF_RING_2"/>
    <property type="match status" value="1"/>
</dbReference>
<dbReference type="FunFam" id="3.10.110.10:FF:000052">
    <property type="entry name" value="Putative e3 ubiquitin-protein ligase rnf25"/>
    <property type="match status" value="1"/>
</dbReference>
<evidence type="ECO:0000256" key="7">
    <source>
        <dbReference type="ARBA" id="ARBA00022723"/>
    </source>
</evidence>
<dbReference type="GO" id="GO:0005737">
    <property type="term" value="C:cytoplasm"/>
    <property type="evidence" value="ECO:0007669"/>
    <property type="project" value="UniProtKB-SubCell"/>
</dbReference>
<evidence type="ECO:0000256" key="11">
    <source>
        <dbReference type="ARBA" id="ARBA00060737"/>
    </source>
</evidence>
<feature type="region of interest" description="Disordered" evidence="15">
    <location>
        <begin position="311"/>
        <end position="344"/>
    </location>
</feature>
<accession>A0A6P8RDL8</accession>
<evidence type="ECO:0000256" key="1">
    <source>
        <dbReference type="ARBA" id="ARBA00000900"/>
    </source>
</evidence>
<evidence type="ECO:0000256" key="4">
    <source>
        <dbReference type="ARBA" id="ARBA00012483"/>
    </source>
</evidence>
<dbReference type="GeneID" id="117360660"/>
<dbReference type="EC" id="2.3.2.27" evidence="4"/>
<dbReference type="GO" id="GO:0005634">
    <property type="term" value="C:nucleus"/>
    <property type="evidence" value="ECO:0007669"/>
    <property type="project" value="TreeGrafter"/>
</dbReference>
<keyword evidence="9" id="KW-0833">Ubl conjugation pathway</keyword>
<feature type="compositionally biased region" description="Basic and acidic residues" evidence="15">
    <location>
        <begin position="435"/>
        <end position="444"/>
    </location>
</feature>
<dbReference type="FunFam" id="3.30.40.10:FF:000215">
    <property type="entry name" value="E3 ubiquitin-protein ligase RNF25"/>
    <property type="match status" value="1"/>
</dbReference>
<dbReference type="SMART" id="SM00184">
    <property type="entry name" value="RING"/>
    <property type="match status" value="1"/>
</dbReference>
<evidence type="ECO:0000256" key="10">
    <source>
        <dbReference type="ARBA" id="ARBA00022833"/>
    </source>
</evidence>
<name>A0A6P8RDL8_GEOSA</name>
<dbReference type="Gene3D" id="3.10.110.10">
    <property type="entry name" value="Ubiquitin Conjugating Enzyme"/>
    <property type="match status" value="1"/>
</dbReference>
<gene>
    <name evidence="19" type="primary">RNF25</name>
</gene>
<evidence type="ECO:0000256" key="8">
    <source>
        <dbReference type="ARBA" id="ARBA00022771"/>
    </source>
</evidence>
<feature type="compositionally biased region" description="Polar residues" evidence="15">
    <location>
        <begin position="318"/>
        <end position="329"/>
    </location>
</feature>
<feature type="domain" description="RING-type" evidence="16">
    <location>
        <begin position="139"/>
        <end position="205"/>
    </location>
</feature>
<comment type="subcellular location">
    <subcellularLocation>
        <location evidence="2">Cytoplasm</location>
    </subcellularLocation>
</comment>
<dbReference type="RefSeq" id="XP_033800678.1">
    <property type="nucleotide sequence ID" value="XM_033944787.1"/>
</dbReference>
<evidence type="ECO:0000313" key="18">
    <source>
        <dbReference type="Proteomes" id="UP000515159"/>
    </source>
</evidence>
<dbReference type="KEGG" id="gsh:117360660"/>
<evidence type="ECO:0000256" key="5">
    <source>
        <dbReference type="ARBA" id="ARBA00022490"/>
    </source>
</evidence>
<dbReference type="OrthoDB" id="432311at2759"/>
<dbReference type="Pfam" id="PF05773">
    <property type="entry name" value="RWD"/>
    <property type="match status" value="1"/>
</dbReference>
<feature type="domain" description="RWD" evidence="17">
    <location>
        <begin position="22"/>
        <end position="132"/>
    </location>
</feature>